<accession>A0A448KLH8</accession>
<dbReference type="Pfam" id="PF01297">
    <property type="entry name" value="ZnuA"/>
    <property type="match status" value="1"/>
</dbReference>
<reference evidence="6 7" key="1">
    <citation type="submission" date="2018-12" db="EMBL/GenBank/DDBJ databases">
        <authorList>
            <consortium name="Pathogen Informatics"/>
        </authorList>
    </citation>
    <scope>NUCLEOTIDE SEQUENCE [LARGE SCALE GENOMIC DNA]</scope>
    <source>
        <strain evidence="6 7">NCTC11541</strain>
    </source>
</reference>
<dbReference type="InterPro" id="IPR050492">
    <property type="entry name" value="Bact_metal-bind_prot9"/>
</dbReference>
<keyword evidence="4" id="KW-0175">Coiled coil</keyword>
<evidence type="ECO:0000256" key="2">
    <source>
        <dbReference type="ARBA" id="ARBA00022448"/>
    </source>
</evidence>
<comment type="similarity">
    <text evidence="1">Belongs to the bacterial solute-binding protein 9 family.</text>
</comment>
<gene>
    <name evidence="6" type="primary">znuA</name>
    <name evidence="6" type="ORF">NCTC11541_00253</name>
</gene>
<protein>
    <submittedName>
        <fullName evidence="6">Zinc transport system substrate-binding protein</fullName>
    </submittedName>
</protein>
<dbReference type="GO" id="GO:0046872">
    <property type="term" value="F:metal ion binding"/>
    <property type="evidence" value="ECO:0007669"/>
    <property type="project" value="InterPro"/>
</dbReference>
<proteinExistence type="inferred from homology"/>
<dbReference type="PANTHER" id="PTHR42953">
    <property type="entry name" value="HIGH-AFFINITY ZINC UPTAKE SYSTEM PROTEIN ZNUA-RELATED"/>
    <property type="match status" value="1"/>
</dbReference>
<feature type="coiled-coil region" evidence="4">
    <location>
        <begin position="155"/>
        <end position="186"/>
    </location>
</feature>
<dbReference type="Proteomes" id="UP000278157">
    <property type="component" value="Chromosome"/>
</dbReference>
<evidence type="ECO:0000256" key="1">
    <source>
        <dbReference type="ARBA" id="ARBA00011028"/>
    </source>
</evidence>
<dbReference type="OrthoDB" id="9810636at2"/>
<dbReference type="EMBL" id="LR134372">
    <property type="protein sequence ID" value="VEG84233.1"/>
    <property type="molecule type" value="Genomic_DNA"/>
</dbReference>
<evidence type="ECO:0000256" key="4">
    <source>
        <dbReference type="SAM" id="Coils"/>
    </source>
</evidence>
<keyword evidence="2" id="KW-0813">Transport</keyword>
<evidence type="ECO:0000313" key="6">
    <source>
        <dbReference type="EMBL" id="VEG84233.1"/>
    </source>
</evidence>
<dbReference type="SUPFAM" id="SSF53807">
    <property type="entry name" value="Helical backbone' metal receptor"/>
    <property type="match status" value="1"/>
</dbReference>
<evidence type="ECO:0000256" key="3">
    <source>
        <dbReference type="ARBA" id="ARBA00022729"/>
    </source>
</evidence>
<sequence length="283" mass="33148">MMKKILLFLFFGFSFLMAKPVVSVSIAPQEFFVKKIAGDSVEINTLLPQNSDEHTFEFKASHLSKLEKSDLYFTMGLEFEKVFLDKFKRNFPNLSIVNTQKNIHFLEFEEEHEHHDHDHDHDHAKDVHTWLDPILVKILATNIATALKEKYPQNAKMYENNLQNFHKELESLNSQIDEELKGVKNRKFIVYHPSWAYFAKRYHLEQIPVEIAGKEPKISDLKRIIKKAREENIKVIFVQPGFPENAARVLAKECNARIAMINHLSKEWDKELLETTKALKKAF</sequence>
<feature type="signal peptide" evidence="5">
    <location>
        <begin position="1"/>
        <end position="18"/>
    </location>
</feature>
<organism evidence="6 7">
    <name type="scientific">Campylobacter upsaliensis</name>
    <dbReference type="NCBI Taxonomy" id="28080"/>
    <lineage>
        <taxon>Bacteria</taxon>
        <taxon>Pseudomonadati</taxon>
        <taxon>Campylobacterota</taxon>
        <taxon>Epsilonproteobacteria</taxon>
        <taxon>Campylobacterales</taxon>
        <taxon>Campylobacteraceae</taxon>
        <taxon>Campylobacter</taxon>
    </lineage>
</organism>
<dbReference type="InterPro" id="IPR006127">
    <property type="entry name" value="ZnuA-like"/>
</dbReference>
<keyword evidence="3 5" id="KW-0732">Signal</keyword>
<dbReference type="PANTHER" id="PTHR42953:SF3">
    <property type="entry name" value="HIGH-AFFINITY ZINC UPTAKE SYSTEM PROTEIN ZNUA"/>
    <property type="match status" value="1"/>
</dbReference>
<dbReference type="GO" id="GO:0030001">
    <property type="term" value="P:metal ion transport"/>
    <property type="evidence" value="ECO:0007669"/>
    <property type="project" value="InterPro"/>
</dbReference>
<dbReference type="AlphaFoldDB" id="A0A448KLH8"/>
<evidence type="ECO:0000313" key="7">
    <source>
        <dbReference type="Proteomes" id="UP000278157"/>
    </source>
</evidence>
<dbReference type="Gene3D" id="3.40.50.1980">
    <property type="entry name" value="Nitrogenase molybdenum iron protein domain"/>
    <property type="match status" value="2"/>
</dbReference>
<evidence type="ECO:0000256" key="5">
    <source>
        <dbReference type="SAM" id="SignalP"/>
    </source>
</evidence>
<feature type="chain" id="PRO_5019241087" evidence="5">
    <location>
        <begin position="19"/>
        <end position="283"/>
    </location>
</feature>
<name>A0A448KLH8_CAMUP</name>